<sequence length="108" mass="12349">MNLFLVAPDLDLTLELSIAPDSLDAVSRYLSAVKDGWEHENFCKRLAEEISRGLPEVIDWKFKPPTKAQQAFARTLCRQLGISLPTDAATMRGEMHRFIEFNSQRLRD</sequence>
<dbReference type="RefSeq" id="WP_162108761.1">
    <property type="nucleotide sequence ID" value="NZ_CP060028.1"/>
</dbReference>
<dbReference type="Proteomes" id="UP000515506">
    <property type="component" value="Chromosome"/>
</dbReference>
<name>A0ABX6R718_PSEMX</name>
<dbReference type="EMBL" id="CP060028">
    <property type="protein sequence ID" value="QND78716.1"/>
    <property type="molecule type" value="Genomic_DNA"/>
</dbReference>
<accession>A0ABX6R718</accession>
<organism evidence="1 2">
    <name type="scientific">Pseudoxanthomonas mexicana</name>
    <dbReference type="NCBI Taxonomy" id="128785"/>
    <lineage>
        <taxon>Bacteria</taxon>
        <taxon>Pseudomonadati</taxon>
        <taxon>Pseudomonadota</taxon>
        <taxon>Gammaproteobacteria</taxon>
        <taxon>Lysobacterales</taxon>
        <taxon>Lysobacteraceae</taxon>
        <taxon>Pseudoxanthomonas</taxon>
    </lineage>
</organism>
<evidence type="ECO:0000313" key="1">
    <source>
        <dbReference type="EMBL" id="QND78716.1"/>
    </source>
</evidence>
<protein>
    <submittedName>
        <fullName evidence="1">Uncharacterized protein</fullName>
    </submittedName>
</protein>
<evidence type="ECO:0000313" key="2">
    <source>
        <dbReference type="Proteomes" id="UP000515506"/>
    </source>
</evidence>
<reference evidence="1 2" key="1">
    <citation type="submission" date="2020-08" db="EMBL/GenBank/DDBJ databases">
        <title>Streptomycin resistant and MDR strain, P. mexicana.</title>
        <authorList>
            <person name="Ganesh-kumar S."/>
            <person name="Zhe T."/>
            <person name="Yu Z."/>
            <person name="Min Y."/>
        </authorList>
    </citation>
    <scope>NUCLEOTIDE SEQUENCE [LARGE SCALE GENOMIC DNA]</scope>
    <source>
        <strain evidence="1 2">GTZY</strain>
    </source>
</reference>
<gene>
    <name evidence="1" type="ORF">H4W19_09915</name>
</gene>
<proteinExistence type="predicted"/>
<keyword evidence="2" id="KW-1185">Reference proteome</keyword>